<name>A0A4Q8M637_9GAMM</name>
<gene>
    <name evidence="1" type="ORF">EA655_10845</name>
</gene>
<dbReference type="Proteomes" id="UP000294164">
    <property type="component" value="Unassembled WGS sequence"/>
</dbReference>
<sequence length="86" mass="9967">MPQGENLAPGQAWRIKFGAGNRNNHTAHIRALVDGDHVVYRQWSKYRQRWIYRVEPIDWFDMLDETGHLKRDASADRHEPTPTAGG</sequence>
<dbReference type="EMBL" id="SHMG01000005">
    <property type="protein sequence ID" value="TAA42513.1"/>
    <property type="molecule type" value="Genomic_DNA"/>
</dbReference>
<proteinExistence type="predicted"/>
<reference evidence="1 2" key="1">
    <citation type="submission" date="2019-02" db="EMBL/GenBank/DDBJ databases">
        <title>WGS of Pseudoxanthomonas species novum from clinical isolates.</title>
        <authorList>
            <person name="Bernier A.-M."/>
            <person name="Bernard K."/>
            <person name="Vachon A."/>
        </authorList>
    </citation>
    <scope>NUCLEOTIDE SEQUENCE [LARGE SCALE GENOMIC DNA]</scope>
    <source>
        <strain evidence="1 2">NML130969</strain>
    </source>
</reference>
<dbReference type="RefSeq" id="WP_130534560.1">
    <property type="nucleotide sequence ID" value="NZ_SHMG01000005.1"/>
</dbReference>
<organism evidence="1 2">
    <name type="scientific">Pseudoxanthomonas winnipegensis</name>
    <dbReference type="NCBI Taxonomy" id="2480810"/>
    <lineage>
        <taxon>Bacteria</taxon>
        <taxon>Pseudomonadati</taxon>
        <taxon>Pseudomonadota</taxon>
        <taxon>Gammaproteobacteria</taxon>
        <taxon>Lysobacterales</taxon>
        <taxon>Lysobacteraceae</taxon>
        <taxon>Pseudoxanthomonas</taxon>
    </lineage>
</organism>
<accession>A0A4Q8M637</accession>
<dbReference type="AlphaFoldDB" id="A0A4Q8M637"/>
<evidence type="ECO:0000313" key="1">
    <source>
        <dbReference type="EMBL" id="TAA42513.1"/>
    </source>
</evidence>
<protein>
    <submittedName>
        <fullName evidence="1">Uncharacterized protein</fullName>
    </submittedName>
</protein>
<evidence type="ECO:0000313" key="2">
    <source>
        <dbReference type="Proteomes" id="UP000294164"/>
    </source>
</evidence>
<comment type="caution">
    <text evidence="1">The sequence shown here is derived from an EMBL/GenBank/DDBJ whole genome shotgun (WGS) entry which is preliminary data.</text>
</comment>